<dbReference type="InterPro" id="IPR045864">
    <property type="entry name" value="aa-tRNA-synth_II/BPL/LPL"/>
</dbReference>
<evidence type="ECO:0000313" key="15">
    <source>
        <dbReference type="EMBL" id="MBD3866527.1"/>
    </source>
</evidence>
<comment type="subcellular location">
    <subcellularLocation>
        <location evidence="1 13">Cytoplasm</location>
    </subcellularLocation>
</comment>
<dbReference type="EC" id="6.1.1.20" evidence="13"/>
<keyword evidence="10 13" id="KW-0648">Protein biosynthesis</keyword>
<keyword evidence="8 13" id="KW-0067">ATP-binding</keyword>
<evidence type="ECO:0000259" key="14">
    <source>
        <dbReference type="PROSITE" id="PS50862"/>
    </source>
</evidence>
<keyword evidence="5 13" id="KW-0436">Ligase</keyword>
<comment type="caution">
    <text evidence="15">The sequence shown here is derived from an EMBL/GenBank/DDBJ whole genome shotgun (WGS) entry which is preliminary data.</text>
</comment>
<dbReference type="CDD" id="cd00496">
    <property type="entry name" value="PheRS_alpha_core"/>
    <property type="match status" value="1"/>
</dbReference>
<comment type="cofactor">
    <cofactor evidence="13">
        <name>Mg(2+)</name>
        <dbReference type="ChEBI" id="CHEBI:18420"/>
    </cofactor>
    <text evidence="13">Binds 2 magnesium ions per tetramer.</text>
</comment>
<evidence type="ECO:0000256" key="6">
    <source>
        <dbReference type="ARBA" id="ARBA00022723"/>
    </source>
</evidence>
<dbReference type="Pfam" id="PF01409">
    <property type="entry name" value="tRNA-synt_2d"/>
    <property type="match status" value="1"/>
</dbReference>
<dbReference type="SUPFAM" id="SSF46589">
    <property type="entry name" value="tRNA-binding arm"/>
    <property type="match status" value="1"/>
</dbReference>
<evidence type="ECO:0000256" key="7">
    <source>
        <dbReference type="ARBA" id="ARBA00022741"/>
    </source>
</evidence>
<dbReference type="HAMAP" id="MF_00281">
    <property type="entry name" value="Phe_tRNA_synth_alpha1"/>
    <property type="match status" value="1"/>
</dbReference>
<dbReference type="PANTHER" id="PTHR11538:SF41">
    <property type="entry name" value="PHENYLALANINE--TRNA LIGASE, MITOCHONDRIAL"/>
    <property type="match status" value="1"/>
</dbReference>
<feature type="binding site" evidence="13">
    <location>
        <position position="249"/>
    </location>
    <ligand>
        <name>Mg(2+)</name>
        <dbReference type="ChEBI" id="CHEBI:18420"/>
        <note>shared with beta subunit</note>
    </ligand>
</feature>
<dbReference type="InterPro" id="IPR010978">
    <property type="entry name" value="tRNA-bd_arm"/>
</dbReference>
<dbReference type="PROSITE" id="PS50862">
    <property type="entry name" value="AA_TRNA_LIGASE_II"/>
    <property type="match status" value="1"/>
</dbReference>
<reference evidence="15 16" key="1">
    <citation type="submission" date="2020-08" db="EMBL/GenBank/DDBJ databases">
        <title>Acidobacteriota in marine sediments use diverse sulfur dissimilation pathways.</title>
        <authorList>
            <person name="Wasmund K."/>
        </authorList>
    </citation>
    <scope>NUCLEOTIDE SEQUENCE [LARGE SCALE GENOMIC DNA]</scope>
    <source>
        <strain evidence="15">MAG AM4</strain>
    </source>
</reference>
<proteinExistence type="inferred from homology"/>
<evidence type="ECO:0000256" key="2">
    <source>
        <dbReference type="ARBA" id="ARBA00010207"/>
    </source>
</evidence>
<dbReference type="InterPro" id="IPR022911">
    <property type="entry name" value="Phe_tRNA_ligase_alpha1_bac"/>
</dbReference>
<accession>A0A8J6XXI3</accession>
<dbReference type="Pfam" id="PF02912">
    <property type="entry name" value="Phe_tRNA-synt_N"/>
    <property type="match status" value="1"/>
</dbReference>
<dbReference type="GO" id="GO:0006432">
    <property type="term" value="P:phenylalanyl-tRNA aminoacylation"/>
    <property type="evidence" value="ECO:0007669"/>
    <property type="project" value="UniProtKB-UniRule"/>
</dbReference>
<keyword evidence="9 13" id="KW-0460">Magnesium</keyword>
<dbReference type="AlphaFoldDB" id="A0A8J6XXI3"/>
<keyword evidence="11 13" id="KW-0030">Aminoacyl-tRNA synthetase</keyword>
<dbReference type="InterPro" id="IPR006195">
    <property type="entry name" value="aa-tRNA-synth_II"/>
</dbReference>
<evidence type="ECO:0000256" key="9">
    <source>
        <dbReference type="ARBA" id="ARBA00022842"/>
    </source>
</evidence>
<dbReference type="InterPro" id="IPR002319">
    <property type="entry name" value="Phenylalanyl-tRNA_Synthase"/>
</dbReference>
<evidence type="ECO:0000256" key="11">
    <source>
        <dbReference type="ARBA" id="ARBA00023146"/>
    </source>
</evidence>
<name>A0A8J6XXI3_9BACT</name>
<dbReference type="Gene3D" id="3.30.930.10">
    <property type="entry name" value="Bira Bifunctional Protein, Domain 2"/>
    <property type="match status" value="1"/>
</dbReference>
<evidence type="ECO:0000256" key="13">
    <source>
        <dbReference type="HAMAP-Rule" id="MF_00281"/>
    </source>
</evidence>
<dbReference type="Proteomes" id="UP000648239">
    <property type="component" value="Unassembled WGS sequence"/>
</dbReference>
<evidence type="ECO:0000256" key="10">
    <source>
        <dbReference type="ARBA" id="ARBA00022917"/>
    </source>
</evidence>
<dbReference type="InterPro" id="IPR004529">
    <property type="entry name" value="Phe-tRNA-synth_IIc_asu"/>
</dbReference>
<evidence type="ECO:0000256" key="4">
    <source>
        <dbReference type="ARBA" id="ARBA00022490"/>
    </source>
</evidence>
<keyword evidence="6 13" id="KW-0479">Metal-binding</keyword>
<keyword evidence="4 13" id="KW-0963">Cytoplasm</keyword>
<evidence type="ECO:0000256" key="8">
    <source>
        <dbReference type="ARBA" id="ARBA00022840"/>
    </source>
</evidence>
<dbReference type="InterPro" id="IPR004188">
    <property type="entry name" value="Phe-tRNA_ligase_II_N"/>
</dbReference>
<protein>
    <recommendedName>
        <fullName evidence="13">Phenylalanine--tRNA ligase alpha subunit</fullName>
        <ecNumber evidence="13">6.1.1.20</ecNumber>
    </recommendedName>
    <alternativeName>
        <fullName evidence="13">Phenylalanyl-tRNA synthetase alpha subunit</fullName>
        <shortName evidence="13">PheRS</shortName>
    </alternativeName>
</protein>
<dbReference type="SUPFAM" id="SSF55681">
    <property type="entry name" value="Class II aaRS and biotin synthetases"/>
    <property type="match status" value="1"/>
</dbReference>
<comment type="similarity">
    <text evidence="2 13">Belongs to the class-II aminoacyl-tRNA synthetase family. Phe-tRNA synthetase alpha subunit type 1 subfamily.</text>
</comment>
<gene>
    <name evidence="13 15" type="primary">pheS</name>
    <name evidence="15" type="ORF">IFK94_00225</name>
</gene>
<comment type="subunit">
    <text evidence="3 13">Tetramer of two alpha and two beta subunits.</text>
</comment>
<dbReference type="GO" id="GO:0005524">
    <property type="term" value="F:ATP binding"/>
    <property type="evidence" value="ECO:0007669"/>
    <property type="project" value="UniProtKB-UniRule"/>
</dbReference>
<comment type="catalytic activity">
    <reaction evidence="12 13">
        <text>tRNA(Phe) + L-phenylalanine + ATP = L-phenylalanyl-tRNA(Phe) + AMP + diphosphate + H(+)</text>
        <dbReference type="Rhea" id="RHEA:19413"/>
        <dbReference type="Rhea" id="RHEA-COMP:9668"/>
        <dbReference type="Rhea" id="RHEA-COMP:9699"/>
        <dbReference type="ChEBI" id="CHEBI:15378"/>
        <dbReference type="ChEBI" id="CHEBI:30616"/>
        <dbReference type="ChEBI" id="CHEBI:33019"/>
        <dbReference type="ChEBI" id="CHEBI:58095"/>
        <dbReference type="ChEBI" id="CHEBI:78442"/>
        <dbReference type="ChEBI" id="CHEBI:78531"/>
        <dbReference type="ChEBI" id="CHEBI:456215"/>
        <dbReference type="EC" id="6.1.1.20"/>
    </reaction>
</comment>
<dbReference type="NCBIfam" id="TIGR00468">
    <property type="entry name" value="pheS"/>
    <property type="match status" value="1"/>
</dbReference>
<evidence type="ECO:0000313" key="16">
    <source>
        <dbReference type="Proteomes" id="UP000648239"/>
    </source>
</evidence>
<dbReference type="GO" id="GO:0000287">
    <property type="term" value="F:magnesium ion binding"/>
    <property type="evidence" value="ECO:0007669"/>
    <property type="project" value="UniProtKB-UniRule"/>
</dbReference>
<evidence type="ECO:0000256" key="3">
    <source>
        <dbReference type="ARBA" id="ARBA00011209"/>
    </source>
</evidence>
<organism evidence="15 16">
    <name type="scientific">Candidatus Polarisedimenticola svalbardensis</name>
    <dbReference type="NCBI Taxonomy" id="2886004"/>
    <lineage>
        <taxon>Bacteria</taxon>
        <taxon>Pseudomonadati</taxon>
        <taxon>Acidobacteriota</taxon>
        <taxon>Candidatus Polarisedimenticolia</taxon>
        <taxon>Candidatus Polarisedimenticolales</taxon>
        <taxon>Candidatus Polarisedimenticolaceae</taxon>
        <taxon>Candidatus Polarisedimenticola</taxon>
    </lineage>
</organism>
<dbReference type="PANTHER" id="PTHR11538">
    <property type="entry name" value="PHENYLALANYL-TRNA SYNTHETASE"/>
    <property type="match status" value="1"/>
</dbReference>
<dbReference type="GO" id="GO:0005737">
    <property type="term" value="C:cytoplasm"/>
    <property type="evidence" value="ECO:0007669"/>
    <property type="project" value="UniProtKB-SubCell"/>
</dbReference>
<dbReference type="GO" id="GO:0000049">
    <property type="term" value="F:tRNA binding"/>
    <property type="evidence" value="ECO:0007669"/>
    <property type="project" value="InterPro"/>
</dbReference>
<keyword evidence="7 13" id="KW-0547">Nucleotide-binding</keyword>
<dbReference type="GO" id="GO:0004826">
    <property type="term" value="F:phenylalanine-tRNA ligase activity"/>
    <property type="evidence" value="ECO:0007669"/>
    <property type="project" value="UniProtKB-UniRule"/>
</dbReference>
<evidence type="ECO:0000256" key="5">
    <source>
        <dbReference type="ARBA" id="ARBA00022598"/>
    </source>
</evidence>
<evidence type="ECO:0000256" key="1">
    <source>
        <dbReference type="ARBA" id="ARBA00004496"/>
    </source>
</evidence>
<dbReference type="EMBL" id="JACXWD010000001">
    <property type="protein sequence ID" value="MBD3866527.1"/>
    <property type="molecule type" value="Genomic_DNA"/>
</dbReference>
<evidence type="ECO:0000256" key="12">
    <source>
        <dbReference type="ARBA" id="ARBA00049255"/>
    </source>
</evidence>
<dbReference type="FunFam" id="3.30.930.10:FF:000003">
    <property type="entry name" value="Phenylalanine--tRNA ligase alpha subunit"/>
    <property type="match status" value="1"/>
</dbReference>
<sequence length="336" mass="37408">MRIEREFNQALDAAGLDPDAVEAIRVRFLGRKAELTGIMKKLGALSKEERPAAGKAINVLKQKVAARLQEAADQAGEAQRTASLAGERVDVTLPPRMPWTGSVHPTTHARRELETIFRGLGYSVESGPEVEDDFHNFQALNMPPEHPARDGADTFYLDGGLLLRTHTSPVQIRTMKDRKPPLKMICPGRVYRRDWDATHLPMFHQIEALVVDEGITMGDLKGTMDVVWKRYFGSEVETRLRPAYFPFVEPGCEYDISCQVCGGDGCRICKQSGWIELGGAGMVHPAVFQAAGVDPERYTGFAFGLGIDRIAMMKYGIDDLRLLMENDTRFLGQFPL</sequence>
<feature type="domain" description="Aminoacyl-transfer RNA synthetases class-II family profile" evidence="14">
    <location>
        <begin position="109"/>
        <end position="335"/>
    </location>
</feature>